<proteinExistence type="predicted"/>
<accession>A0A0N4YB77</accession>
<protein>
    <submittedName>
        <fullName evidence="2 4">Uncharacterized protein</fullName>
    </submittedName>
</protein>
<feature type="transmembrane region" description="Helical" evidence="1">
    <location>
        <begin position="15"/>
        <end position="41"/>
    </location>
</feature>
<evidence type="ECO:0000313" key="2">
    <source>
        <dbReference type="EMBL" id="VDL77287.1"/>
    </source>
</evidence>
<keyword evidence="3" id="KW-1185">Reference proteome</keyword>
<organism evidence="4">
    <name type="scientific">Nippostrongylus brasiliensis</name>
    <name type="common">Rat hookworm</name>
    <dbReference type="NCBI Taxonomy" id="27835"/>
    <lineage>
        <taxon>Eukaryota</taxon>
        <taxon>Metazoa</taxon>
        <taxon>Ecdysozoa</taxon>
        <taxon>Nematoda</taxon>
        <taxon>Chromadorea</taxon>
        <taxon>Rhabditida</taxon>
        <taxon>Rhabditina</taxon>
        <taxon>Rhabditomorpha</taxon>
        <taxon>Strongyloidea</taxon>
        <taxon>Heligmosomidae</taxon>
        <taxon>Nippostrongylus</taxon>
    </lineage>
</organism>
<dbReference type="Proteomes" id="UP000271162">
    <property type="component" value="Unassembled WGS sequence"/>
</dbReference>
<dbReference type="AlphaFoldDB" id="A0A0N4YB77"/>
<evidence type="ECO:0000313" key="3">
    <source>
        <dbReference type="Proteomes" id="UP000271162"/>
    </source>
</evidence>
<keyword evidence="1" id="KW-0812">Transmembrane</keyword>
<reference evidence="2 3" key="2">
    <citation type="submission" date="2018-11" db="EMBL/GenBank/DDBJ databases">
        <authorList>
            <consortium name="Pathogen Informatics"/>
        </authorList>
    </citation>
    <scope>NUCLEOTIDE SEQUENCE [LARGE SCALE GENOMIC DNA]</scope>
</reference>
<keyword evidence="1" id="KW-0472">Membrane</keyword>
<gene>
    <name evidence="2" type="ORF">NBR_LOCUS13698</name>
</gene>
<name>A0A0N4YB77_NIPBR</name>
<sequence length="75" mass="8404">MLVKRSSDSPIPSNIGAILPSSTLTFLATAVRLPLLIRWVISPFMVWHRNQLDSFLSSSFSTLTIRRCSWTILVG</sequence>
<reference evidence="4" key="1">
    <citation type="submission" date="2017-02" db="UniProtKB">
        <authorList>
            <consortium name="WormBaseParasite"/>
        </authorList>
    </citation>
    <scope>IDENTIFICATION</scope>
</reference>
<keyword evidence="1" id="KW-1133">Transmembrane helix</keyword>
<dbReference type="EMBL" id="UYSL01021119">
    <property type="protein sequence ID" value="VDL77287.1"/>
    <property type="molecule type" value="Genomic_DNA"/>
</dbReference>
<dbReference type="WBParaSite" id="NBR_0001369701-mRNA-1">
    <property type="protein sequence ID" value="NBR_0001369701-mRNA-1"/>
    <property type="gene ID" value="NBR_0001369701"/>
</dbReference>
<evidence type="ECO:0000313" key="4">
    <source>
        <dbReference type="WBParaSite" id="NBR_0001369701-mRNA-1"/>
    </source>
</evidence>
<evidence type="ECO:0000256" key="1">
    <source>
        <dbReference type="SAM" id="Phobius"/>
    </source>
</evidence>